<protein>
    <recommendedName>
        <fullName evidence="2">non-specific serine/threonine protein kinase</fullName>
        <ecNumber evidence="2">2.7.11.1</ecNumber>
    </recommendedName>
</protein>
<evidence type="ECO:0000256" key="5">
    <source>
        <dbReference type="ARBA" id="ARBA00022741"/>
    </source>
</evidence>
<evidence type="ECO:0000256" key="3">
    <source>
        <dbReference type="ARBA" id="ARBA00022475"/>
    </source>
</evidence>
<feature type="domain" description="Protein kinase" evidence="9">
    <location>
        <begin position="81"/>
        <end position="344"/>
    </location>
</feature>
<proteinExistence type="predicted"/>
<dbReference type="InterPro" id="IPR000719">
    <property type="entry name" value="Prot_kinase_dom"/>
</dbReference>
<evidence type="ECO:0000256" key="4">
    <source>
        <dbReference type="ARBA" id="ARBA00022679"/>
    </source>
</evidence>
<comment type="subcellular location">
    <subcellularLocation>
        <location evidence="1">Cell membrane</location>
    </subcellularLocation>
</comment>
<dbReference type="Pfam" id="PF07714">
    <property type="entry name" value="PK_Tyr_Ser-Thr"/>
    <property type="match status" value="1"/>
</dbReference>
<dbReference type="PROSITE" id="PS50011">
    <property type="entry name" value="PROTEIN_KINASE_DOM"/>
    <property type="match status" value="1"/>
</dbReference>
<keyword evidence="3" id="KW-0472">Membrane</keyword>
<evidence type="ECO:0000259" key="9">
    <source>
        <dbReference type="PROSITE" id="PS50011"/>
    </source>
</evidence>
<name>A0A5D2GYA2_GOSDA</name>
<feature type="compositionally biased region" description="Polar residues" evidence="8">
    <location>
        <begin position="46"/>
        <end position="55"/>
    </location>
</feature>
<dbReference type="Gene3D" id="1.10.510.10">
    <property type="entry name" value="Transferase(Phosphotransferase) domain 1"/>
    <property type="match status" value="1"/>
</dbReference>
<evidence type="ECO:0000313" key="10">
    <source>
        <dbReference type="EMBL" id="TYH22279.1"/>
    </source>
</evidence>
<evidence type="ECO:0000313" key="11">
    <source>
        <dbReference type="Proteomes" id="UP000323506"/>
    </source>
</evidence>
<keyword evidence="7" id="KW-0067">ATP-binding</keyword>
<dbReference type="AlphaFoldDB" id="A0A5D2GYA2"/>
<feature type="region of interest" description="Disordered" evidence="8">
    <location>
        <begin position="33"/>
        <end position="55"/>
    </location>
</feature>
<dbReference type="PANTHER" id="PTHR45621">
    <property type="entry name" value="OS01G0588500 PROTEIN-RELATED"/>
    <property type="match status" value="1"/>
</dbReference>
<evidence type="ECO:0000256" key="7">
    <source>
        <dbReference type="ARBA" id="ARBA00022840"/>
    </source>
</evidence>
<accession>A0A5D2GYA2</accession>
<dbReference type="InterPro" id="IPR001245">
    <property type="entry name" value="Ser-Thr/Tyr_kinase_cat_dom"/>
</dbReference>
<organism evidence="10 11">
    <name type="scientific">Gossypium darwinii</name>
    <name type="common">Darwin's cotton</name>
    <name type="synonym">Gossypium barbadense var. darwinii</name>
    <dbReference type="NCBI Taxonomy" id="34276"/>
    <lineage>
        <taxon>Eukaryota</taxon>
        <taxon>Viridiplantae</taxon>
        <taxon>Streptophyta</taxon>
        <taxon>Embryophyta</taxon>
        <taxon>Tracheophyta</taxon>
        <taxon>Spermatophyta</taxon>
        <taxon>Magnoliopsida</taxon>
        <taxon>eudicotyledons</taxon>
        <taxon>Gunneridae</taxon>
        <taxon>Pentapetalae</taxon>
        <taxon>rosids</taxon>
        <taxon>malvids</taxon>
        <taxon>Malvales</taxon>
        <taxon>Malvaceae</taxon>
        <taxon>Malvoideae</taxon>
        <taxon>Gossypium</taxon>
    </lineage>
</organism>
<evidence type="ECO:0000256" key="8">
    <source>
        <dbReference type="SAM" id="MobiDB-lite"/>
    </source>
</evidence>
<dbReference type="Gene3D" id="3.30.200.20">
    <property type="entry name" value="Phosphorylase Kinase, domain 1"/>
    <property type="match status" value="1"/>
</dbReference>
<sequence length="366" mass="41081">MVVCWGEKQTKEAKKASQLSTKVILGNRIKSVSSSGTGVDLRSKSRNGNNFSSSRVDGEILQSSNLKTFTSSELKAATKNFSPDTVLGAGGFGSVFKRWTDEHSLTATKPSTSIVIVVKRLNQKGFQGHKEWLAEINYLGQLHHPNFVKLIGYCLEDENRLLVYEFMARASMENHFFRRGLYFLLLPWGIQMKVALSAAKRLAFLHNAKTQVIYCYFKTSNILLDLNYNTKLSDFGLVRDGPTGDRSHVFTRVMGTYGYAAPEYLTTGHLTDKSDIYSFGVVLLEMLSSRRAIDKNRPSEEHNLYSMNRAQKAANLGLQCLATKPKLRPSMDEVKSTQKEHHVNAHNPSNDKLTAYQKPSTLRLSV</sequence>
<evidence type="ECO:0000256" key="6">
    <source>
        <dbReference type="ARBA" id="ARBA00022777"/>
    </source>
</evidence>
<evidence type="ECO:0000256" key="1">
    <source>
        <dbReference type="ARBA" id="ARBA00004236"/>
    </source>
</evidence>
<keyword evidence="6" id="KW-0418">Kinase</keyword>
<dbReference type="EC" id="2.7.11.1" evidence="2"/>
<dbReference type="EMBL" id="CM017691">
    <property type="protein sequence ID" value="TYH22279.1"/>
    <property type="molecule type" value="Genomic_DNA"/>
</dbReference>
<feature type="compositionally biased region" description="Polar residues" evidence="8">
    <location>
        <begin position="346"/>
        <end position="366"/>
    </location>
</feature>
<dbReference type="Proteomes" id="UP000323506">
    <property type="component" value="Chromosome A04"/>
</dbReference>
<dbReference type="InterPro" id="IPR011009">
    <property type="entry name" value="Kinase-like_dom_sf"/>
</dbReference>
<dbReference type="GO" id="GO:0004674">
    <property type="term" value="F:protein serine/threonine kinase activity"/>
    <property type="evidence" value="ECO:0007669"/>
    <property type="project" value="UniProtKB-EC"/>
</dbReference>
<dbReference type="FunFam" id="3.30.200.20:FF:000228">
    <property type="entry name" value="Serine/threonine-protein kinase BIK1"/>
    <property type="match status" value="1"/>
</dbReference>
<dbReference type="SUPFAM" id="SSF56112">
    <property type="entry name" value="Protein kinase-like (PK-like)"/>
    <property type="match status" value="1"/>
</dbReference>
<keyword evidence="5" id="KW-0547">Nucleotide-binding</keyword>
<keyword evidence="11" id="KW-1185">Reference proteome</keyword>
<keyword evidence="3" id="KW-1003">Cell membrane</keyword>
<reference evidence="10 11" key="1">
    <citation type="submission" date="2019-06" db="EMBL/GenBank/DDBJ databases">
        <title>WGS assembly of Gossypium darwinii.</title>
        <authorList>
            <person name="Chen Z.J."/>
            <person name="Sreedasyam A."/>
            <person name="Ando A."/>
            <person name="Song Q."/>
            <person name="De L."/>
            <person name="Hulse-Kemp A."/>
            <person name="Ding M."/>
            <person name="Ye W."/>
            <person name="Kirkbride R."/>
            <person name="Jenkins J."/>
            <person name="Plott C."/>
            <person name="Lovell J."/>
            <person name="Lin Y.-M."/>
            <person name="Vaughn R."/>
            <person name="Liu B."/>
            <person name="Li W."/>
            <person name="Simpson S."/>
            <person name="Scheffler B."/>
            <person name="Saski C."/>
            <person name="Grover C."/>
            <person name="Hu G."/>
            <person name="Conover J."/>
            <person name="Carlson J."/>
            <person name="Shu S."/>
            <person name="Boston L."/>
            <person name="Williams M."/>
            <person name="Peterson D."/>
            <person name="Mcgee K."/>
            <person name="Jones D."/>
            <person name="Wendel J."/>
            <person name="Stelly D."/>
            <person name="Grimwood J."/>
            <person name="Schmutz J."/>
        </authorList>
    </citation>
    <scope>NUCLEOTIDE SEQUENCE [LARGE SCALE GENOMIC DNA]</scope>
    <source>
        <strain evidence="10">1808015.09</strain>
    </source>
</reference>
<dbReference type="InterPro" id="IPR050823">
    <property type="entry name" value="Plant_Ser_Thr_Prot_Kinase"/>
</dbReference>
<feature type="compositionally biased region" description="Basic and acidic residues" evidence="8">
    <location>
        <begin position="329"/>
        <end position="343"/>
    </location>
</feature>
<dbReference type="GO" id="GO:0005886">
    <property type="term" value="C:plasma membrane"/>
    <property type="evidence" value="ECO:0007669"/>
    <property type="project" value="UniProtKB-SubCell"/>
</dbReference>
<feature type="region of interest" description="Disordered" evidence="8">
    <location>
        <begin position="329"/>
        <end position="366"/>
    </location>
</feature>
<keyword evidence="4" id="KW-0808">Transferase</keyword>
<evidence type="ECO:0000256" key="2">
    <source>
        <dbReference type="ARBA" id="ARBA00012513"/>
    </source>
</evidence>
<gene>
    <name evidence="10" type="ORF">ES288_A04G114700v1</name>
</gene>
<dbReference type="GO" id="GO:0005524">
    <property type="term" value="F:ATP binding"/>
    <property type="evidence" value="ECO:0007669"/>
    <property type="project" value="UniProtKB-KW"/>
</dbReference>